<sequence>MSRTILLLLAVTLCFTAVQALQCYSCKWGVWNLCLTSEKTCAPGEHCFSGKGEAVKFIDIKSKGCLPAAECNKTTSTNFPTDSSTVYSVVKTCCNFNLCNSATTSLPGVLQLALASVAAVLGANALV</sequence>
<dbReference type="InterPro" id="IPR045860">
    <property type="entry name" value="Snake_toxin-like_sf"/>
</dbReference>
<organism evidence="12 13">
    <name type="scientific">Mugilogobius chulae</name>
    <name type="common">yellowstripe goby</name>
    <dbReference type="NCBI Taxonomy" id="88201"/>
    <lineage>
        <taxon>Eukaryota</taxon>
        <taxon>Metazoa</taxon>
        <taxon>Chordata</taxon>
        <taxon>Craniata</taxon>
        <taxon>Vertebrata</taxon>
        <taxon>Euteleostomi</taxon>
        <taxon>Actinopterygii</taxon>
        <taxon>Neopterygii</taxon>
        <taxon>Teleostei</taxon>
        <taxon>Neoteleostei</taxon>
        <taxon>Acanthomorphata</taxon>
        <taxon>Gobiaria</taxon>
        <taxon>Gobiiformes</taxon>
        <taxon>Gobioidei</taxon>
        <taxon>Gobiidae</taxon>
        <taxon>Gobionellinae</taxon>
        <taxon>Mugilogobius</taxon>
    </lineage>
</organism>
<evidence type="ECO:0000256" key="2">
    <source>
        <dbReference type="ARBA" id="ARBA00022475"/>
    </source>
</evidence>
<evidence type="ECO:0000259" key="11">
    <source>
        <dbReference type="Pfam" id="PF00021"/>
    </source>
</evidence>
<dbReference type="Proteomes" id="UP001460270">
    <property type="component" value="Unassembled WGS sequence"/>
</dbReference>
<keyword evidence="3" id="KW-0336">GPI-anchor</keyword>
<feature type="signal peptide" evidence="10">
    <location>
        <begin position="1"/>
        <end position="20"/>
    </location>
</feature>
<keyword evidence="13" id="KW-1185">Reference proteome</keyword>
<dbReference type="GO" id="GO:0035036">
    <property type="term" value="P:sperm-egg recognition"/>
    <property type="evidence" value="ECO:0007669"/>
    <property type="project" value="TreeGrafter"/>
</dbReference>
<keyword evidence="7" id="KW-0325">Glycoprotein</keyword>
<dbReference type="PANTHER" id="PTHR47613">
    <property type="entry name" value="SPERM ACROSOME MEMBRANE-ASSOCIATED PROTEIN 4"/>
    <property type="match status" value="1"/>
</dbReference>
<feature type="domain" description="UPAR/Ly6" evidence="11">
    <location>
        <begin position="19"/>
        <end position="102"/>
    </location>
</feature>
<evidence type="ECO:0000256" key="10">
    <source>
        <dbReference type="SAM" id="SignalP"/>
    </source>
</evidence>
<keyword evidence="2" id="KW-1003">Cell membrane</keyword>
<comment type="similarity">
    <text evidence="9">Belongs to the SPACA4/bouncer family.</text>
</comment>
<evidence type="ECO:0000313" key="13">
    <source>
        <dbReference type="Proteomes" id="UP001460270"/>
    </source>
</evidence>
<evidence type="ECO:0000256" key="8">
    <source>
        <dbReference type="ARBA" id="ARBA00023288"/>
    </source>
</evidence>
<comment type="subcellular location">
    <subcellularLocation>
        <location evidence="1">Cell membrane</location>
        <topology evidence="1">Lipid-anchor</topology>
        <topology evidence="1">GPI-anchor</topology>
    </subcellularLocation>
</comment>
<feature type="chain" id="PRO_5043732313" description="UPAR/Ly6 domain-containing protein" evidence="10">
    <location>
        <begin position="21"/>
        <end position="127"/>
    </location>
</feature>
<keyword evidence="4 10" id="KW-0732">Signal</keyword>
<dbReference type="Pfam" id="PF00021">
    <property type="entry name" value="UPAR_LY6"/>
    <property type="match status" value="1"/>
</dbReference>
<keyword evidence="8" id="KW-0449">Lipoprotein</keyword>
<dbReference type="Gene3D" id="2.10.60.10">
    <property type="entry name" value="CD59"/>
    <property type="match status" value="1"/>
</dbReference>
<evidence type="ECO:0000256" key="7">
    <source>
        <dbReference type="ARBA" id="ARBA00023180"/>
    </source>
</evidence>
<reference evidence="13" key="1">
    <citation type="submission" date="2024-04" db="EMBL/GenBank/DDBJ databases">
        <title>Salinicola lusitanus LLJ914,a marine bacterium isolated from the Okinawa Trough.</title>
        <authorList>
            <person name="Li J."/>
        </authorList>
    </citation>
    <scope>NUCLEOTIDE SEQUENCE [LARGE SCALE GENOMIC DNA]</scope>
</reference>
<evidence type="ECO:0000256" key="5">
    <source>
        <dbReference type="ARBA" id="ARBA00023136"/>
    </source>
</evidence>
<protein>
    <recommendedName>
        <fullName evidence="11">UPAR/Ly6 domain-containing protein</fullName>
    </recommendedName>
</protein>
<evidence type="ECO:0000256" key="3">
    <source>
        <dbReference type="ARBA" id="ARBA00022622"/>
    </source>
</evidence>
<keyword evidence="5" id="KW-0472">Membrane</keyword>
<evidence type="ECO:0000256" key="6">
    <source>
        <dbReference type="ARBA" id="ARBA00023157"/>
    </source>
</evidence>
<name>A0AAW0NQK7_9GOBI</name>
<accession>A0AAW0NQK7</accession>
<dbReference type="PANTHER" id="PTHR47613:SF1">
    <property type="entry name" value="SPERM ACROSOME MEMBRANE-ASSOCIATED PROTEIN 4"/>
    <property type="match status" value="1"/>
</dbReference>
<gene>
    <name evidence="12" type="ORF">WMY93_015606</name>
</gene>
<dbReference type="SUPFAM" id="SSF57302">
    <property type="entry name" value="Snake toxin-like"/>
    <property type="match status" value="1"/>
</dbReference>
<dbReference type="AlphaFoldDB" id="A0AAW0NQK7"/>
<dbReference type="InterPro" id="IPR016054">
    <property type="entry name" value="LY6_UPA_recep-like"/>
</dbReference>
<dbReference type="InterPro" id="IPR046354">
    <property type="entry name" value="SPACA4/Bouncer"/>
</dbReference>
<evidence type="ECO:0000256" key="1">
    <source>
        <dbReference type="ARBA" id="ARBA00004609"/>
    </source>
</evidence>
<evidence type="ECO:0000313" key="12">
    <source>
        <dbReference type="EMBL" id="KAK7906994.1"/>
    </source>
</evidence>
<dbReference type="GO" id="GO:0005886">
    <property type="term" value="C:plasma membrane"/>
    <property type="evidence" value="ECO:0007669"/>
    <property type="project" value="UniProtKB-SubCell"/>
</dbReference>
<evidence type="ECO:0000256" key="9">
    <source>
        <dbReference type="ARBA" id="ARBA00029446"/>
    </source>
</evidence>
<dbReference type="GO" id="GO:0098552">
    <property type="term" value="C:side of membrane"/>
    <property type="evidence" value="ECO:0007669"/>
    <property type="project" value="UniProtKB-KW"/>
</dbReference>
<keyword evidence="6" id="KW-1015">Disulfide bond</keyword>
<dbReference type="EMBL" id="JBBPFD010000011">
    <property type="protein sequence ID" value="KAK7906994.1"/>
    <property type="molecule type" value="Genomic_DNA"/>
</dbReference>
<comment type="caution">
    <text evidence="12">The sequence shown here is derived from an EMBL/GenBank/DDBJ whole genome shotgun (WGS) entry which is preliminary data.</text>
</comment>
<proteinExistence type="inferred from homology"/>
<evidence type="ECO:0000256" key="4">
    <source>
        <dbReference type="ARBA" id="ARBA00022729"/>
    </source>
</evidence>